<feature type="transmembrane region" description="Helical" evidence="1">
    <location>
        <begin position="86"/>
        <end position="107"/>
    </location>
</feature>
<feature type="transmembrane region" description="Helical" evidence="1">
    <location>
        <begin position="55"/>
        <end position="80"/>
    </location>
</feature>
<comment type="caution">
    <text evidence="2">The sequence shown here is derived from an EMBL/GenBank/DDBJ whole genome shotgun (WGS) entry which is preliminary data.</text>
</comment>
<evidence type="ECO:0000256" key="1">
    <source>
        <dbReference type="SAM" id="Phobius"/>
    </source>
</evidence>
<evidence type="ECO:0000313" key="3">
    <source>
        <dbReference type="Proteomes" id="UP000640583"/>
    </source>
</evidence>
<reference evidence="2" key="1">
    <citation type="submission" date="2020-10" db="EMBL/GenBank/DDBJ databases">
        <title>Paenihalocynthiibacter styelae gen. nov., sp. nov., isolated from stalked sea squirt Styela clava.</title>
        <authorList>
            <person name="Kim Y.-O."/>
            <person name="Yoon J.-H."/>
        </authorList>
    </citation>
    <scope>NUCLEOTIDE SEQUENCE</scope>
    <source>
        <strain evidence="2">MYP1-1</strain>
    </source>
</reference>
<organism evidence="2 3">
    <name type="scientific">Halocynthiibacter styelae</name>
    <dbReference type="NCBI Taxonomy" id="2761955"/>
    <lineage>
        <taxon>Bacteria</taxon>
        <taxon>Pseudomonadati</taxon>
        <taxon>Pseudomonadota</taxon>
        <taxon>Alphaproteobacteria</taxon>
        <taxon>Rhodobacterales</taxon>
        <taxon>Paracoccaceae</taxon>
        <taxon>Halocynthiibacter</taxon>
    </lineage>
</organism>
<keyword evidence="1" id="KW-1133">Transmembrane helix</keyword>
<keyword evidence="1" id="KW-0472">Membrane</keyword>
<feature type="transmembrane region" description="Helical" evidence="1">
    <location>
        <begin position="264"/>
        <end position="284"/>
    </location>
</feature>
<dbReference type="AlphaFoldDB" id="A0A8J7J4Z0"/>
<accession>A0A8J7J4Z0</accession>
<protein>
    <submittedName>
        <fullName evidence="2">Uncharacterized protein</fullName>
    </submittedName>
</protein>
<dbReference type="RefSeq" id="WP_228848257.1">
    <property type="nucleotide sequence ID" value="NZ_JADCKQ010000004.1"/>
</dbReference>
<keyword evidence="3" id="KW-1185">Reference proteome</keyword>
<dbReference type="Proteomes" id="UP000640583">
    <property type="component" value="Unassembled WGS sequence"/>
</dbReference>
<dbReference type="EMBL" id="JADCKQ010000004">
    <property type="protein sequence ID" value="MBI1493425.1"/>
    <property type="molecule type" value="Genomic_DNA"/>
</dbReference>
<proteinExistence type="predicted"/>
<gene>
    <name evidence="2" type="ORF">H1D41_07245</name>
</gene>
<feature type="transmembrane region" description="Helical" evidence="1">
    <location>
        <begin position="290"/>
        <end position="310"/>
    </location>
</feature>
<sequence>MSIKRYNSPTVHPHPLFNTDLYDQSLTLTDAECIWVQSALTQRRRNMAWGLISDYTFIFLYIVGFAGAIAFFIYIAFLIYVDQQRLLAIVGTGLFIAFLTSLAAWTIRQVIRRNRQARKIAWACLHRTSDTDDPLTGKAIVLNASYTLRPSPEPDCRMDICDDHDAENIPLQLPRHLADQMYDTDLACIPMRVLPVAGSGNVAVFAPQIRAYNTGAFWRKIHRNATHLQDAEYVLLSIGNFSMHTEMTAGLCPLNYSSSKRNGYMWMAGSGGSGLFLCIIYALVSYPELSLVKLGGSMMAFTLCLVPMTVSQIRLHHFSGKVKQFYAQQGVPFRSFLDTDKYTF</sequence>
<name>A0A8J7J4Z0_9RHOB</name>
<evidence type="ECO:0000313" key="2">
    <source>
        <dbReference type="EMBL" id="MBI1493425.1"/>
    </source>
</evidence>
<keyword evidence="1" id="KW-0812">Transmembrane</keyword>